<gene>
    <name evidence="1" type="ORF">AZI86_05500</name>
</gene>
<dbReference type="RefSeq" id="WP_061834066.1">
    <property type="nucleotide sequence ID" value="NZ_LUKE01000001.1"/>
</dbReference>
<accession>A0A150WPU3</accession>
<dbReference type="PIRSF" id="PIRSF007028">
    <property type="entry name" value="UCP007028"/>
    <property type="match status" value="1"/>
</dbReference>
<proteinExistence type="predicted"/>
<name>A0A150WPU3_BDEBC</name>
<dbReference type="Pfam" id="PF07237">
    <property type="entry name" value="DUF1428"/>
    <property type="match status" value="1"/>
</dbReference>
<dbReference type="OrthoDB" id="5296358at2"/>
<protein>
    <submittedName>
        <fullName evidence="1">RNA signal recognition particle</fullName>
    </submittedName>
</protein>
<sequence length="123" mass="14022">MAQYVDGFVIPVPKKNLAKYKKMAKLGRKVWMEYGALDYVECVGESIDGPWGTPFTKLCKLKSDEVLIFAYIVYKSKSARNAINKKVMSDPRMNPEHHENIFNMKRFSAGGFQVIVQAKKGKK</sequence>
<dbReference type="Gene3D" id="3.30.70.100">
    <property type="match status" value="1"/>
</dbReference>
<reference evidence="1 2" key="1">
    <citation type="submission" date="2016-03" db="EMBL/GenBank/DDBJ databases">
        <authorList>
            <person name="Ploux O."/>
        </authorList>
    </citation>
    <scope>NUCLEOTIDE SEQUENCE [LARGE SCALE GENOMIC DNA]</scope>
    <source>
        <strain evidence="1 2">R0</strain>
    </source>
</reference>
<dbReference type="SUPFAM" id="SSF54909">
    <property type="entry name" value="Dimeric alpha+beta barrel"/>
    <property type="match status" value="1"/>
</dbReference>
<dbReference type="AlphaFoldDB" id="A0A150WPU3"/>
<dbReference type="InterPro" id="IPR011008">
    <property type="entry name" value="Dimeric_a/b-barrel"/>
</dbReference>
<evidence type="ECO:0000313" key="2">
    <source>
        <dbReference type="Proteomes" id="UP000075320"/>
    </source>
</evidence>
<organism evidence="1 2">
    <name type="scientific">Bdellovibrio bacteriovorus</name>
    <dbReference type="NCBI Taxonomy" id="959"/>
    <lineage>
        <taxon>Bacteria</taxon>
        <taxon>Pseudomonadati</taxon>
        <taxon>Bdellovibrionota</taxon>
        <taxon>Bdellovibrionia</taxon>
        <taxon>Bdellovibrionales</taxon>
        <taxon>Pseudobdellovibrionaceae</taxon>
        <taxon>Bdellovibrio</taxon>
    </lineage>
</organism>
<dbReference type="EMBL" id="LUKE01000001">
    <property type="protein sequence ID" value="KYG66502.1"/>
    <property type="molecule type" value="Genomic_DNA"/>
</dbReference>
<comment type="caution">
    <text evidence="1">The sequence shown here is derived from an EMBL/GenBank/DDBJ whole genome shotgun (WGS) entry which is preliminary data.</text>
</comment>
<keyword evidence="2" id="KW-1185">Reference proteome</keyword>
<evidence type="ECO:0000313" key="1">
    <source>
        <dbReference type="EMBL" id="KYG66502.1"/>
    </source>
</evidence>
<dbReference type="InterPro" id="IPR009874">
    <property type="entry name" value="DUF1428"/>
</dbReference>
<dbReference type="Proteomes" id="UP000075320">
    <property type="component" value="Unassembled WGS sequence"/>
</dbReference>